<dbReference type="KEGG" id="dbk:DGMP_34810"/>
<dbReference type="PROSITE" id="PS50109">
    <property type="entry name" value="HIS_KIN"/>
    <property type="match status" value="1"/>
</dbReference>
<name>A0A8D5FJZ7_9BACT</name>
<proteinExistence type="predicted"/>
<dbReference type="InterPro" id="IPR005467">
    <property type="entry name" value="His_kinase_dom"/>
</dbReference>
<keyword evidence="3" id="KW-1185">Reference proteome</keyword>
<dbReference type="SMART" id="SM00387">
    <property type="entry name" value="HATPase_c"/>
    <property type="match status" value="1"/>
</dbReference>
<dbReference type="InterPro" id="IPR003594">
    <property type="entry name" value="HATPase_dom"/>
</dbReference>
<protein>
    <recommendedName>
        <fullName evidence="1">Histidine kinase domain-containing protein</fullName>
    </recommendedName>
</protein>
<dbReference type="Pfam" id="PF02518">
    <property type="entry name" value="HATPase_c"/>
    <property type="match status" value="1"/>
</dbReference>
<dbReference type="PANTHER" id="PTHR43065">
    <property type="entry name" value="SENSOR HISTIDINE KINASE"/>
    <property type="match status" value="1"/>
</dbReference>
<evidence type="ECO:0000313" key="2">
    <source>
        <dbReference type="EMBL" id="BCL62788.1"/>
    </source>
</evidence>
<organism evidence="2 3">
    <name type="scientific">Desulfomarina profundi</name>
    <dbReference type="NCBI Taxonomy" id="2772557"/>
    <lineage>
        <taxon>Bacteria</taxon>
        <taxon>Pseudomonadati</taxon>
        <taxon>Thermodesulfobacteriota</taxon>
        <taxon>Desulfobulbia</taxon>
        <taxon>Desulfobulbales</taxon>
        <taxon>Desulfobulbaceae</taxon>
        <taxon>Desulfomarina</taxon>
    </lineage>
</organism>
<dbReference type="RefSeq" id="WP_228855103.1">
    <property type="nucleotide sequence ID" value="NZ_AP024086.1"/>
</dbReference>
<evidence type="ECO:0000259" key="1">
    <source>
        <dbReference type="PROSITE" id="PS50109"/>
    </source>
</evidence>
<dbReference type="AlphaFoldDB" id="A0A8D5FJZ7"/>
<feature type="domain" description="Histidine kinase" evidence="1">
    <location>
        <begin position="400"/>
        <end position="619"/>
    </location>
</feature>
<evidence type="ECO:0000313" key="3">
    <source>
        <dbReference type="Proteomes" id="UP000826725"/>
    </source>
</evidence>
<accession>A0A8D5FJZ7</accession>
<sequence length="620" mass="70556">METTQSGTTTSLILDMESLDEIDYLDEFQVEVNVEETEAPDGTVIEIEKDNVDRDAVSDIWNSGQIRKLLIELRSLIAPEDVFNAAKREGYLVDFSPFEINLQFENFPVDEYENVKIPIRPFPVLDLYDYRISGTVSGEGFATLKYENQNIPSLPPEQITLDFSFKNDPDRELPGEMYIDLRVYDRDSDGITTLIDRGLKDPDSGHRVGKREAKRILNEYFGVGIYREQFRIRPYGEQSYDWLDLDKNRVQDPSRKIGHNQIMGFVYVRPEEESGLTEKSARDGLTETKEFFGLRHIVAISIKQLEARRYRYRAKAQKGRRRRSVEDDVNALFDFENVVKKVKHGLGELGMKAEDVKSAGTVIHKVLEKEKQDKVAIAQRIKDTIALYQGQATLGKITHVLLHEGRKNIKYLSETVPRIVKWSEKLSGQPNQDLFAKLQKRSGNVISHTKVLAHLFKKIEPLARTRRAPAKSFILEDVLENAFAIFSHDISKISVKYIIDTSDPSLTVVANEMDIITVFSNLIENSLYWLKLLQGKERLITTKTYRYGNDIVVEYFDNGPGFQGDNIDLMFEPGYSMKPDGTGLGLALAGEAMARIGGTIEAKKSDIGALFVITFRGKNK</sequence>
<gene>
    <name evidence="2" type="ORF">DGMP_34810</name>
</gene>
<dbReference type="Proteomes" id="UP000826725">
    <property type="component" value="Chromosome"/>
</dbReference>
<reference evidence="2" key="1">
    <citation type="submission" date="2020-09" db="EMBL/GenBank/DDBJ databases">
        <title>Desulfogranum mesoprofundum gen. nov., sp. nov., a novel mesophilic, sulfate-reducing chemolithoautotroph isolated from a deep-sea hydrothermal vent chimney in the Suiyo Seamount.</title>
        <authorList>
            <person name="Hashimoto Y."/>
            <person name="Nakagawa S."/>
        </authorList>
    </citation>
    <scope>NUCLEOTIDE SEQUENCE</scope>
    <source>
        <strain evidence="2">KT2</strain>
    </source>
</reference>
<dbReference type="EMBL" id="AP024086">
    <property type="protein sequence ID" value="BCL62788.1"/>
    <property type="molecule type" value="Genomic_DNA"/>
</dbReference>